<dbReference type="AlphaFoldDB" id="A0A8J8N972"/>
<accession>A0A8J8N972</accession>
<sequence length="88" mass="10444">MKLPTQNQKLKKEEILQILNLIFKLMDKFIKLLYKFGFIVCGCVFVAYLIEVLAFLICIVLTSWTNLIIEYDSKCERVLQLKNFHNQQ</sequence>
<evidence type="ECO:0008006" key="4">
    <source>
        <dbReference type="Google" id="ProtNLM"/>
    </source>
</evidence>
<comment type="caution">
    <text evidence="2">The sequence shown here is derived from an EMBL/GenBank/DDBJ whole genome shotgun (WGS) entry which is preliminary data.</text>
</comment>
<gene>
    <name evidence="2" type="ORF">FGO68_gene3482</name>
</gene>
<reference evidence="2" key="1">
    <citation type="submission" date="2019-06" db="EMBL/GenBank/DDBJ databases">
        <authorList>
            <person name="Zheng W."/>
        </authorList>
    </citation>
    <scope>NUCLEOTIDE SEQUENCE</scope>
    <source>
        <strain evidence="2">QDHG01</strain>
    </source>
</reference>
<evidence type="ECO:0000256" key="1">
    <source>
        <dbReference type="SAM" id="Phobius"/>
    </source>
</evidence>
<protein>
    <recommendedName>
        <fullName evidence="4">Transmembrane protein</fullName>
    </recommendedName>
</protein>
<keyword evidence="1" id="KW-0812">Transmembrane</keyword>
<keyword evidence="1" id="KW-1133">Transmembrane helix</keyword>
<dbReference type="EMBL" id="RRYP01034035">
    <property type="protein sequence ID" value="TNV70672.1"/>
    <property type="molecule type" value="Genomic_DNA"/>
</dbReference>
<keyword evidence="3" id="KW-1185">Reference proteome</keyword>
<organism evidence="2 3">
    <name type="scientific">Halteria grandinella</name>
    <dbReference type="NCBI Taxonomy" id="5974"/>
    <lineage>
        <taxon>Eukaryota</taxon>
        <taxon>Sar</taxon>
        <taxon>Alveolata</taxon>
        <taxon>Ciliophora</taxon>
        <taxon>Intramacronucleata</taxon>
        <taxon>Spirotrichea</taxon>
        <taxon>Stichotrichia</taxon>
        <taxon>Sporadotrichida</taxon>
        <taxon>Halteriidae</taxon>
        <taxon>Halteria</taxon>
    </lineage>
</organism>
<dbReference type="Proteomes" id="UP000785679">
    <property type="component" value="Unassembled WGS sequence"/>
</dbReference>
<evidence type="ECO:0000313" key="3">
    <source>
        <dbReference type="Proteomes" id="UP000785679"/>
    </source>
</evidence>
<evidence type="ECO:0000313" key="2">
    <source>
        <dbReference type="EMBL" id="TNV70672.1"/>
    </source>
</evidence>
<name>A0A8J8N972_HALGN</name>
<proteinExistence type="predicted"/>
<keyword evidence="1" id="KW-0472">Membrane</keyword>
<feature type="transmembrane region" description="Helical" evidence="1">
    <location>
        <begin position="32"/>
        <end position="64"/>
    </location>
</feature>